<feature type="region of interest" description="Disordered" evidence="1">
    <location>
        <begin position="25"/>
        <end position="59"/>
    </location>
</feature>
<protein>
    <submittedName>
        <fullName evidence="2">Uncharacterized protein</fullName>
    </submittedName>
</protein>
<comment type="caution">
    <text evidence="2">The sequence shown here is derived from an EMBL/GenBank/DDBJ whole genome shotgun (WGS) entry which is preliminary data.</text>
</comment>
<proteinExistence type="predicted"/>
<reference evidence="2 3" key="1">
    <citation type="submission" date="2019-12" db="EMBL/GenBank/DDBJ databases">
        <title>Draft genome sequences Bradyrhizobium cajani AMBPC1010, Bradyrhizobium pachyrhizi AMBPC1040 and Bradyrhizobium yuanmingense ALSPC3051, three plant growth promoting strains isolated from nodules of Cajanus cajan L. in Dominican Republic.</title>
        <authorList>
            <person name="Flores-Felix J.D."/>
            <person name="Araujo J."/>
            <person name="Diaz-Alcantara C."/>
            <person name="Gonzalez-Andres F."/>
            <person name="Velazquez E."/>
        </authorList>
    </citation>
    <scope>NUCLEOTIDE SEQUENCE [LARGE SCALE GENOMIC DNA]</scope>
    <source>
        <strain evidence="2 3">1010</strain>
    </source>
</reference>
<dbReference type="AlphaFoldDB" id="A0A844TRT0"/>
<keyword evidence="3" id="KW-1185">Reference proteome</keyword>
<dbReference type="OrthoDB" id="8254255at2"/>
<evidence type="ECO:0000313" key="3">
    <source>
        <dbReference type="Proteomes" id="UP000449969"/>
    </source>
</evidence>
<evidence type="ECO:0000256" key="1">
    <source>
        <dbReference type="SAM" id="MobiDB-lite"/>
    </source>
</evidence>
<gene>
    <name evidence="2" type="ORF">GPL20_33610</name>
</gene>
<dbReference type="Proteomes" id="UP000449969">
    <property type="component" value="Unassembled WGS sequence"/>
</dbReference>
<accession>A0A844TRT0</accession>
<evidence type="ECO:0000313" key="2">
    <source>
        <dbReference type="EMBL" id="MVT77932.1"/>
    </source>
</evidence>
<name>A0A844TRT0_9BRAD</name>
<sequence>MRAQRSNPESFRGGILDCFVASAPRNDGDCGGRRQSLTVSRTPPSCRRCRAGPPASGSA</sequence>
<organism evidence="2 3">
    <name type="scientific">Bradyrhizobium cajani</name>
    <dbReference type="NCBI Taxonomy" id="1928661"/>
    <lineage>
        <taxon>Bacteria</taxon>
        <taxon>Pseudomonadati</taxon>
        <taxon>Pseudomonadota</taxon>
        <taxon>Alphaproteobacteria</taxon>
        <taxon>Hyphomicrobiales</taxon>
        <taxon>Nitrobacteraceae</taxon>
        <taxon>Bradyrhizobium</taxon>
    </lineage>
</organism>
<dbReference type="EMBL" id="WQNE01000042">
    <property type="protein sequence ID" value="MVT77932.1"/>
    <property type="molecule type" value="Genomic_DNA"/>
</dbReference>